<feature type="transmembrane region" description="Helical" evidence="1">
    <location>
        <begin position="108"/>
        <end position="130"/>
    </location>
</feature>
<keyword evidence="1" id="KW-1133">Transmembrane helix</keyword>
<feature type="transmembrane region" description="Helical" evidence="1">
    <location>
        <begin position="20"/>
        <end position="37"/>
    </location>
</feature>
<proteinExistence type="predicted"/>
<evidence type="ECO:0008006" key="4">
    <source>
        <dbReference type="Google" id="ProtNLM"/>
    </source>
</evidence>
<organism evidence="2 3">
    <name type="scientific">Heyndrickxia oleronia</name>
    <dbReference type="NCBI Taxonomy" id="38875"/>
    <lineage>
        <taxon>Bacteria</taxon>
        <taxon>Bacillati</taxon>
        <taxon>Bacillota</taxon>
        <taxon>Bacilli</taxon>
        <taxon>Bacillales</taxon>
        <taxon>Bacillaceae</taxon>
        <taxon>Heyndrickxia</taxon>
    </lineage>
</organism>
<evidence type="ECO:0000256" key="1">
    <source>
        <dbReference type="SAM" id="Phobius"/>
    </source>
</evidence>
<reference evidence="2" key="1">
    <citation type="submission" date="2023-03" db="EMBL/GenBank/DDBJ databases">
        <title>Bacterial isolates from washroom surfaces on a university campus.</title>
        <authorList>
            <person name="Holman D.B."/>
            <person name="Gzyl K.E."/>
            <person name="Taheri A.E."/>
        </authorList>
    </citation>
    <scope>NUCLEOTIDE SEQUENCE</scope>
    <source>
        <strain evidence="2">RD03</strain>
    </source>
</reference>
<protein>
    <recommendedName>
        <fullName evidence="4">Branched-chain amino acid ABC transporter substrate-binding protein</fullName>
    </recommendedName>
</protein>
<dbReference type="RefSeq" id="WP_280615435.1">
    <property type="nucleotide sequence ID" value="NZ_JAROYP010000001.1"/>
</dbReference>
<evidence type="ECO:0000313" key="2">
    <source>
        <dbReference type="EMBL" id="MDH5159520.1"/>
    </source>
</evidence>
<keyword evidence="1" id="KW-0472">Membrane</keyword>
<evidence type="ECO:0000313" key="3">
    <source>
        <dbReference type="Proteomes" id="UP001159179"/>
    </source>
</evidence>
<accession>A0AAW6SLA2</accession>
<name>A0AAW6SLA2_9BACI</name>
<dbReference type="Proteomes" id="UP001159179">
    <property type="component" value="Unassembled WGS sequence"/>
</dbReference>
<gene>
    <name evidence="2" type="ORF">P5X88_01135</name>
</gene>
<feature type="transmembrane region" description="Helical" evidence="1">
    <location>
        <begin position="49"/>
        <end position="69"/>
    </location>
</feature>
<sequence length="140" mass="15804">MKKITDERLILQNLKNIRIAYFIQTIGILGILGYDLVTKGVEGMRENPLWLVFLITTVISAYLSMNISADHENNKISPQKSLRFSLVVLILISIAVGFFVSLTNGFTIINGVIMGVILFICGLIPIVYIYNLRIKRQDDE</sequence>
<feature type="transmembrane region" description="Helical" evidence="1">
    <location>
        <begin position="81"/>
        <end position="102"/>
    </location>
</feature>
<comment type="caution">
    <text evidence="2">The sequence shown here is derived from an EMBL/GenBank/DDBJ whole genome shotgun (WGS) entry which is preliminary data.</text>
</comment>
<keyword evidence="1" id="KW-0812">Transmembrane</keyword>
<dbReference type="EMBL" id="JAROYP010000001">
    <property type="protein sequence ID" value="MDH5159520.1"/>
    <property type="molecule type" value="Genomic_DNA"/>
</dbReference>
<dbReference type="AlphaFoldDB" id="A0AAW6SLA2"/>